<keyword evidence="2" id="KW-1185">Reference proteome</keyword>
<name>A0ACC0GK12_9ERIC</name>
<comment type="caution">
    <text evidence="1">The sequence shown here is derived from an EMBL/GenBank/DDBJ whole genome shotgun (WGS) entry which is preliminary data.</text>
</comment>
<proteinExistence type="predicted"/>
<evidence type="ECO:0000313" key="2">
    <source>
        <dbReference type="Proteomes" id="UP001060215"/>
    </source>
</evidence>
<dbReference type="EMBL" id="CM045765">
    <property type="protein sequence ID" value="KAI8000777.1"/>
    <property type="molecule type" value="Genomic_DNA"/>
</dbReference>
<accession>A0ACC0GK12</accession>
<reference evidence="1 2" key="1">
    <citation type="journal article" date="2022" name="Plant J.">
        <title>Chromosome-level genome of Camellia lanceoleosa provides a valuable resource for understanding genome evolution and self-incompatibility.</title>
        <authorList>
            <person name="Gong W."/>
            <person name="Xiao S."/>
            <person name="Wang L."/>
            <person name="Liao Z."/>
            <person name="Chang Y."/>
            <person name="Mo W."/>
            <person name="Hu G."/>
            <person name="Li W."/>
            <person name="Zhao G."/>
            <person name="Zhu H."/>
            <person name="Hu X."/>
            <person name="Ji K."/>
            <person name="Xiang X."/>
            <person name="Song Q."/>
            <person name="Yuan D."/>
            <person name="Jin S."/>
            <person name="Zhang L."/>
        </authorList>
    </citation>
    <scope>NUCLEOTIDE SEQUENCE [LARGE SCALE GENOMIC DNA]</scope>
    <source>
        <strain evidence="1">SQ_2022a</strain>
    </source>
</reference>
<dbReference type="Proteomes" id="UP001060215">
    <property type="component" value="Chromosome 8"/>
</dbReference>
<evidence type="ECO:0000313" key="1">
    <source>
        <dbReference type="EMBL" id="KAI8000777.1"/>
    </source>
</evidence>
<gene>
    <name evidence="1" type="ORF">LOK49_LG09G02823</name>
</gene>
<protein>
    <submittedName>
        <fullName evidence="1">Uncharacterized protein</fullName>
    </submittedName>
</protein>
<sequence length="215" mass="23659">MSSLPLPLPLALLLSYAADYTPSNGDASSRPFFAQRIVSSADHDPLFGHRLASALSRWSIFKPWPFYLDLSMIFLMKAVILVGHDFGDTCISYAMELFPHRVSKAVCVAAAMLTSGQSTLDMFSQKADSNDLMRQAQIFLYANGNTQPPTAINLDKSLLTDLLFNQSPAKLVLIFAKFHLADCGPRCCPSICVNEANPFRTSFGEALSFEMKYGS</sequence>
<organism evidence="1 2">
    <name type="scientific">Camellia lanceoleosa</name>
    <dbReference type="NCBI Taxonomy" id="1840588"/>
    <lineage>
        <taxon>Eukaryota</taxon>
        <taxon>Viridiplantae</taxon>
        <taxon>Streptophyta</taxon>
        <taxon>Embryophyta</taxon>
        <taxon>Tracheophyta</taxon>
        <taxon>Spermatophyta</taxon>
        <taxon>Magnoliopsida</taxon>
        <taxon>eudicotyledons</taxon>
        <taxon>Gunneridae</taxon>
        <taxon>Pentapetalae</taxon>
        <taxon>asterids</taxon>
        <taxon>Ericales</taxon>
        <taxon>Theaceae</taxon>
        <taxon>Camellia</taxon>
    </lineage>
</organism>